<dbReference type="PANTHER" id="PTHR42849:SF1">
    <property type="entry name" value="N-ACETYLNEURAMINATE LYASE"/>
    <property type="match status" value="1"/>
</dbReference>
<keyword evidence="1 3" id="KW-0456">Lyase</keyword>
<feature type="binding site" evidence="5">
    <location>
        <position position="212"/>
    </location>
    <ligand>
        <name>pyruvate</name>
        <dbReference type="ChEBI" id="CHEBI:15361"/>
    </ligand>
</feature>
<dbReference type="SMART" id="SM01130">
    <property type="entry name" value="DHDPS"/>
    <property type="match status" value="1"/>
</dbReference>
<dbReference type="Pfam" id="PF00701">
    <property type="entry name" value="DHDPS"/>
    <property type="match status" value="1"/>
</dbReference>
<organism evidence="6 7">
    <name type="scientific">Acaromyces ingoldii</name>
    <dbReference type="NCBI Taxonomy" id="215250"/>
    <lineage>
        <taxon>Eukaryota</taxon>
        <taxon>Fungi</taxon>
        <taxon>Dikarya</taxon>
        <taxon>Basidiomycota</taxon>
        <taxon>Ustilaginomycotina</taxon>
        <taxon>Exobasidiomycetes</taxon>
        <taxon>Exobasidiales</taxon>
        <taxon>Cryptobasidiaceae</taxon>
        <taxon>Acaromyces</taxon>
    </lineage>
</organism>
<dbReference type="AlphaFoldDB" id="A0A316YSZ0"/>
<dbReference type="GeneID" id="37043343"/>
<dbReference type="GO" id="GO:0019262">
    <property type="term" value="P:N-acetylneuraminate catabolic process"/>
    <property type="evidence" value="ECO:0007669"/>
    <property type="project" value="TreeGrafter"/>
</dbReference>
<feature type="binding site" evidence="5">
    <location>
        <position position="54"/>
    </location>
    <ligand>
        <name>pyruvate</name>
        <dbReference type="ChEBI" id="CHEBI:15361"/>
    </ligand>
</feature>
<dbReference type="InParanoid" id="A0A316YSZ0"/>
<keyword evidence="2" id="KW-0704">Schiff base</keyword>
<dbReference type="InterPro" id="IPR013785">
    <property type="entry name" value="Aldolase_TIM"/>
</dbReference>
<keyword evidence="7" id="KW-1185">Reference proteome</keyword>
<name>A0A316YSZ0_9BASI</name>
<gene>
    <name evidence="6" type="ORF">FA10DRAFT_266268</name>
</gene>
<dbReference type="GO" id="GO:0008747">
    <property type="term" value="F:N-acetylneuraminate lyase activity"/>
    <property type="evidence" value="ECO:0007669"/>
    <property type="project" value="TreeGrafter"/>
</dbReference>
<sequence length="301" mass="32123">MPSTTSQKTLGGIIAAVPTPFTADGSQVDVDNIHAQVERLVKAGIHGVVTTGTTGEFPALTPDEHKLVVKTYVEAAQGRIPVVAGVGANSTRAAIDFVQHAQSVGAAAVMVVPPFYDPLDFDSLVAFYKDVTASIDIPLMYYNLPHATGVHLKADEIRTLGSIKGLDYLKDTSGNAKEQVDLLTNPPADVTVFNGWDTLTFSSMALGAKGGVWGVASIVPEEAAEFWETFAVKGDLVKAREQWKFLWAVSSFLESVNYAAGIKAGLDIVGFPAGPTRAPTQGLGSKDIERFRQILAQRKHK</sequence>
<evidence type="ECO:0000256" key="4">
    <source>
        <dbReference type="PIRSR" id="PIRSR001365-1"/>
    </source>
</evidence>
<dbReference type="InterPro" id="IPR020624">
    <property type="entry name" value="Schiff_base-form_aldolases_CS"/>
</dbReference>
<dbReference type="PROSITE" id="PS00665">
    <property type="entry name" value="DHDPS_1"/>
    <property type="match status" value="1"/>
</dbReference>
<evidence type="ECO:0000256" key="2">
    <source>
        <dbReference type="ARBA" id="ARBA00023270"/>
    </source>
</evidence>
<dbReference type="RefSeq" id="XP_025379725.1">
    <property type="nucleotide sequence ID" value="XM_025521427.1"/>
</dbReference>
<proteinExistence type="inferred from homology"/>
<dbReference type="Gene3D" id="3.20.20.70">
    <property type="entry name" value="Aldolase class I"/>
    <property type="match status" value="1"/>
</dbReference>
<dbReference type="CDD" id="cd00408">
    <property type="entry name" value="DHDPS-like"/>
    <property type="match status" value="1"/>
</dbReference>
<dbReference type="OrthoDB" id="191315at2759"/>
<dbReference type="PANTHER" id="PTHR42849">
    <property type="entry name" value="N-ACETYLNEURAMINATE LYASE"/>
    <property type="match status" value="1"/>
</dbReference>
<evidence type="ECO:0000256" key="1">
    <source>
        <dbReference type="ARBA" id="ARBA00023239"/>
    </source>
</evidence>
<dbReference type="SUPFAM" id="SSF51569">
    <property type="entry name" value="Aldolase"/>
    <property type="match status" value="1"/>
</dbReference>
<dbReference type="GO" id="GO:0005829">
    <property type="term" value="C:cytosol"/>
    <property type="evidence" value="ECO:0007669"/>
    <property type="project" value="TreeGrafter"/>
</dbReference>
<comment type="similarity">
    <text evidence="3">Belongs to the DapA family.</text>
</comment>
<dbReference type="InterPro" id="IPR002220">
    <property type="entry name" value="DapA-like"/>
</dbReference>
<reference evidence="6 7" key="1">
    <citation type="journal article" date="2018" name="Mol. Biol. Evol.">
        <title>Broad Genomic Sampling Reveals a Smut Pathogenic Ancestry of the Fungal Clade Ustilaginomycotina.</title>
        <authorList>
            <person name="Kijpornyongpan T."/>
            <person name="Mondo S.J."/>
            <person name="Barry K."/>
            <person name="Sandor L."/>
            <person name="Lee J."/>
            <person name="Lipzen A."/>
            <person name="Pangilinan J."/>
            <person name="LaButti K."/>
            <person name="Hainaut M."/>
            <person name="Henrissat B."/>
            <person name="Grigoriev I.V."/>
            <person name="Spatafora J.W."/>
            <person name="Aime M.C."/>
        </authorList>
    </citation>
    <scope>NUCLEOTIDE SEQUENCE [LARGE SCALE GENOMIC DNA]</scope>
    <source>
        <strain evidence="6 7">MCA 4198</strain>
    </source>
</reference>
<protein>
    <submittedName>
        <fullName evidence="6">Aldolase</fullName>
    </submittedName>
</protein>
<evidence type="ECO:0000256" key="5">
    <source>
        <dbReference type="PIRSR" id="PIRSR001365-2"/>
    </source>
</evidence>
<evidence type="ECO:0000313" key="6">
    <source>
        <dbReference type="EMBL" id="PWN92527.1"/>
    </source>
</evidence>
<evidence type="ECO:0000313" key="7">
    <source>
        <dbReference type="Proteomes" id="UP000245768"/>
    </source>
</evidence>
<feature type="active site" description="Schiff-base intermediate with substrate" evidence="4">
    <location>
        <position position="170"/>
    </location>
</feature>
<feature type="active site" description="Proton donor/acceptor" evidence="4">
    <location>
        <position position="142"/>
    </location>
</feature>
<dbReference type="PIRSF" id="PIRSF001365">
    <property type="entry name" value="DHDPS"/>
    <property type="match status" value="1"/>
</dbReference>
<accession>A0A316YSZ0</accession>
<evidence type="ECO:0000256" key="3">
    <source>
        <dbReference type="PIRNR" id="PIRNR001365"/>
    </source>
</evidence>
<dbReference type="EMBL" id="KZ819635">
    <property type="protein sequence ID" value="PWN92527.1"/>
    <property type="molecule type" value="Genomic_DNA"/>
</dbReference>
<dbReference type="STRING" id="215250.A0A316YSZ0"/>
<dbReference type="PRINTS" id="PR00146">
    <property type="entry name" value="DHPICSNTHASE"/>
</dbReference>
<dbReference type="Proteomes" id="UP000245768">
    <property type="component" value="Unassembled WGS sequence"/>
</dbReference>